<name>A0E8R7_PARTE</name>
<dbReference type="OMA" id="QRESQYD"/>
<sequence length="176" mass="21266">MEKNNIYADSISNSIEIFVQNKHPTEVFFKFMNFCYEKYRISNSSHKLSFKNLNYSDIKSNKQIDDFFKLCLIFIQVQKHYKNHQNGQKVNRVIFENVFDENNEDFIGFINNVNQTLQNVQKAQCYQDFSMTYYQSSDDEISDENLDQEISQEFEIIDYEDLIKYQFTEKWPQKKI</sequence>
<accession>A0E8R7</accession>
<organism evidence="1 2">
    <name type="scientific">Paramecium tetraurelia</name>
    <dbReference type="NCBI Taxonomy" id="5888"/>
    <lineage>
        <taxon>Eukaryota</taxon>
        <taxon>Sar</taxon>
        <taxon>Alveolata</taxon>
        <taxon>Ciliophora</taxon>
        <taxon>Intramacronucleata</taxon>
        <taxon>Oligohymenophorea</taxon>
        <taxon>Peniculida</taxon>
        <taxon>Parameciidae</taxon>
        <taxon>Paramecium</taxon>
    </lineage>
</organism>
<dbReference type="HOGENOM" id="CLU_1528097_0_0_1"/>
<dbReference type="InParanoid" id="A0E8R7"/>
<reference evidence="1 2" key="1">
    <citation type="journal article" date="2006" name="Nature">
        <title>Global trends of whole-genome duplications revealed by the ciliate Paramecium tetraurelia.</title>
        <authorList>
            <consortium name="Genoscope"/>
            <person name="Aury J.-M."/>
            <person name="Jaillon O."/>
            <person name="Duret L."/>
            <person name="Noel B."/>
            <person name="Jubin C."/>
            <person name="Porcel B.M."/>
            <person name="Segurens B."/>
            <person name="Daubin V."/>
            <person name="Anthouard V."/>
            <person name="Aiach N."/>
            <person name="Arnaiz O."/>
            <person name="Billaut A."/>
            <person name="Beisson J."/>
            <person name="Blanc I."/>
            <person name="Bouhouche K."/>
            <person name="Camara F."/>
            <person name="Duharcourt S."/>
            <person name="Guigo R."/>
            <person name="Gogendeau D."/>
            <person name="Katinka M."/>
            <person name="Keller A.-M."/>
            <person name="Kissmehl R."/>
            <person name="Klotz C."/>
            <person name="Koll F."/>
            <person name="Le Moue A."/>
            <person name="Lepere C."/>
            <person name="Malinsky S."/>
            <person name="Nowacki M."/>
            <person name="Nowak J.K."/>
            <person name="Plattner H."/>
            <person name="Poulain J."/>
            <person name="Ruiz F."/>
            <person name="Serrano V."/>
            <person name="Zagulski M."/>
            <person name="Dessen P."/>
            <person name="Betermier M."/>
            <person name="Weissenbach J."/>
            <person name="Scarpelli C."/>
            <person name="Schachter V."/>
            <person name="Sperling L."/>
            <person name="Meyer E."/>
            <person name="Cohen J."/>
            <person name="Wincker P."/>
        </authorList>
    </citation>
    <scope>NUCLEOTIDE SEQUENCE [LARGE SCALE GENOMIC DNA]</scope>
    <source>
        <strain evidence="1 2">Stock d4-2</strain>
    </source>
</reference>
<evidence type="ECO:0000313" key="2">
    <source>
        <dbReference type="Proteomes" id="UP000000600"/>
    </source>
</evidence>
<dbReference type="EMBL" id="CT868664">
    <property type="protein sequence ID" value="CAK91684.1"/>
    <property type="molecule type" value="Genomic_DNA"/>
</dbReference>
<gene>
    <name evidence="1" type="ORF">GSPATT00024413001</name>
</gene>
<evidence type="ECO:0000313" key="1">
    <source>
        <dbReference type="EMBL" id="CAK91684.1"/>
    </source>
</evidence>
<dbReference type="Proteomes" id="UP000000600">
    <property type="component" value="Unassembled WGS sequence"/>
</dbReference>
<proteinExistence type="predicted"/>
<dbReference type="RefSeq" id="XP_001459081.1">
    <property type="nucleotide sequence ID" value="XM_001459044.1"/>
</dbReference>
<keyword evidence="2" id="KW-1185">Reference proteome</keyword>
<dbReference type="KEGG" id="ptm:GSPATT00024413001"/>
<dbReference type="AlphaFoldDB" id="A0E8R7"/>
<protein>
    <submittedName>
        <fullName evidence="1">Uncharacterized protein</fullName>
    </submittedName>
</protein>
<dbReference type="GeneID" id="5044866"/>